<name>A0A4R7UZ67_9PSEU</name>
<comment type="subcellular location">
    <subcellularLocation>
        <location evidence="1">Cell membrane</location>
        <topology evidence="1">Multi-pass membrane protein</topology>
    </subcellularLocation>
</comment>
<feature type="transmembrane region" description="Helical" evidence="8">
    <location>
        <begin position="289"/>
        <end position="307"/>
    </location>
</feature>
<evidence type="ECO:0000256" key="4">
    <source>
        <dbReference type="ARBA" id="ARBA00022475"/>
    </source>
</evidence>
<dbReference type="RefSeq" id="WP_133907419.1">
    <property type="nucleotide sequence ID" value="NZ_SOCP01000018.1"/>
</dbReference>
<feature type="transmembrane region" description="Helical" evidence="8">
    <location>
        <begin position="80"/>
        <end position="99"/>
    </location>
</feature>
<dbReference type="AlphaFoldDB" id="A0A4R7UZ67"/>
<protein>
    <submittedName>
        <fullName evidence="9">Iron complex transport system permease protein</fullName>
    </submittedName>
</protein>
<feature type="transmembrane region" description="Helical" evidence="8">
    <location>
        <begin position="135"/>
        <end position="153"/>
    </location>
</feature>
<dbReference type="GO" id="GO:0005886">
    <property type="term" value="C:plasma membrane"/>
    <property type="evidence" value="ECO:0007669"/>
    <property type="project" value="UniProtKB-SubCell"/>
</dbReference>
<dbReference type="SUPFAM" id="SSF81345">
    <property type="entry name" value="ABC transporter involved in vitamin B12 uptake, BtuC"/>
    <property type="match status" value="1"/>
</dbReference>
<dbReference type="InterPro" id="IPR000522">
    <property type="entry name" value="ABC_transptr_permease_BtuC"/>
</dbReference>
<comment type="caution">
    <text evidence="9">The sequence shown here is derived from an EMBL/GenBank/DDBJ whole genome shotgun (WGS) entry which is preliminary data.</text>
</comment>
<dbReference type="PANTHER" id="PTHR30472:SF24">
    <property type="entry name" value="FERRIC ENTEROBACTIN TRANSPORT SYSTEM PERMEASE PROTEIN FEPG"/>
    <property type="match status" value="1"/>
</dbReference>
<dbReference type="CDD" id="cd06550">
    <property type="entry name" value="TM_ABC_iron-siderophores_like"/>
    <property type="match status" value="1"/>
</dbReference>
<dbReference type="Pfam" id="PF01032">
    <property type="entry name" value="FecCD"/>
    <property type="match status" value="1"/>
</dbReference>
<dbReference type="Gene3D" id="1.10.3470.10">
    <property type="entry name" value="ABC transporter involved in vitamin B12 uptake, BtuC"/>
    <property type="match status" value="1"/>
</dbReference>
<feature type="transmembrane region" description="Helical" evidence="8">
    <location>
        <begin position="26"/>
        <end position="46"/>
    </location>
</feature>
<accession>A0A4R7UZ67</accession>
<dbReference type="PANTHER" id="PTHR30472">
    <property type="entry name" value="FERRIC ENTEROBACTIN TRANSPORT SYSTEM PERMEASE PROTEIN"/>
    <property type="match status" value="1"/>
</dbReference>
<evidence type="ECO:0000256" key="8">
    <source>
        <dbReference type="SAM" id="Phobius"/>
    </source>
</evidence>
<feature type="transmembrane region" description="Helical" evidence="8">
    <location>
        <begin position="319"/>
        <end position="338"/>
    </location>
</feature>
<evidence type="ECO:0000256" key="7">
    <source>
        <dbReference type="ARBA" id="ARBA00023136"/>
    </source>
</evidence>
<evidence type="ECO:0000313" key="10">
    <source>
        <dbReference type="Proteomes" id="UP000294927"/>
    </source>
</evidence>
<reference evidence="9 10" key="1">
    <citation type="submission" date="2019-03" db="EMBL/GenBank/DDBJ databases">
        <title>Genomic Encyclopedia of Archaeal and Bacterial Type Strains, Phase II (KMG-II): from individual species to whole genera.</title>
        <authorList>
            <person name="Goeker M."/>
        </authorList>
    </citation>
    <scope>NUCLEOTIDE SEQUENCE [LARGE SCALE GENOMIC DNA]</scope>
    <source>
        <strain evidence="9 10">DSM 45499</strain>
    </source>
</reference>
<keyword evidence="4" id="KW-1003">Cell membrane</keyword>
<dbReference type="Proteomes" id="UP000294927">
    <property type="component" value="Unassembled WGS sequence"/>
</dbReference>
<sequence length="341" mass="35352">MVQLTREHGRTTFRAGGASGVVRPRMLAVGLVLLVVVLVPFCYGMTIGSFPISFGGVVRALFGAGEPGAVYIVQELRLPRALAGLLAGLAFGMAGAIFQTVTRNPLASPDIVGVNAGAAALVVAGITFDFGSGTWLGVAGGIGAGLVVYVLSWRRGTTGYRFILVGVGVAAMCTSITDFLMTKAQVFEAQRAMGWLVGSLNDREWSQVQPLMVALVVCTPVAVVLGPWLRQLQLGDEVAVGLGTPVRFAHLTLLVTGVCLATFATAAAGPVLFVALVSPQIAQRLTGMAWPPMIVSGLTGSAVILTADVLTRHILPSAQLPVGVVTGALGAPVLLWLLTRR</sequence>
<evidence type="ECO:0000256" key="6">
    <source>
        <dbReference type="ARBA" id="ARBA00022989"/>
    </source>
</evidence>
<feature type="transmembrane region" description="Helical" evidence="8">
    <location>
        <begin position="111"/>
        <end position="128"/>
    </location>
</feature>
<keyword evidence="5 8" id="KW-0812">Transmembrane</keyword>
<comment type="similarity">
    <text evidence="2">Belongs to the binding-protein-dependent transport system permease family. FecCD subfamily.</text>
</comment>
<dbReference type="EMBL" id="SOCP01000018">
    <property type="protein sequence ID" value="TDV42228.1"/>
    <property type="molecule type" value="Genomic_DNA"/>
</dbReference>
<dbReference type="InterPro" id="IPR037294">
    <property type="entry name" value="ABC_BtuC-like"/>
</dbReference>
<proteinExistence type="inferred from homology"/>
<evidence type="ECO:0000313" key="9">
    <source>
        <dbReference type="EMBL" id="TDV42228.1"/>
    </source>
</evidence>
<dbReference type="GO" id="GO:0033214">
    <property type="term" value="P:siderophore-iron import into cell"/>
    <property type="evidence" value="ECO:0007669"/>
    <property type="project" value="TreeGrafter"/>
</dbReference>
<organism evidence="9 10">
    <name type="scientific">Actinophytocola oryzae</name>
    <dbReference type="NCBI Taxonomy" id="502181"/>
    <lineage>
        <taxon>Bacteria</taxon>
        <taxon>Bacillati</taxon>
        <taxon>Actinomycetota</taxon>
        <taxon>Actinomycetes</taxon>
        <taxon>Pseudonocardiales</taxon>
        <taxon>Pseudonocardiaceae</taxon>
    </lineage>
</organism>
<keyword evidence="7 8" id="KW-0472">Membrane</keyword>
<evidence type="ECO:0000256" key="5">
    <source>
        <dbReference type="ARBA" id="ARBA00022692"/>
    </source>
</evidence>
<keyword evidence="10" id="KW-1185">Reference proteome</keyword>
<keyword evidence="3" id="KW-0813">Transport</keyword>
<feature type="transmembrane region" description="Helical" evidence="8">
    <location>
        <begin position="159"/>
        <end position="181"/>
    </location>
</feature>
<evidence type="ECO:0000256" key="3">
    <source>
        <dbReference type="ARBA" id="ARBA00022448"/>
    </source>
</evidence>
<dbReference type="GO" id="GO:0022857">
    <property type="term" value="F:transmembrane transporter activity"/>
    <property type="evidence" value="ECO:0007669"/>
    <property type="project" value="InterPro"/>
</dbReference>
<evidence type="ECO:0000256" key="1">
    <source>
        <dbReference type="ARBA" id="ARBA00004651"/>
    </source>
</evidence>
<gene>
    <name evidence="9" type="ORF">CLV71_11898</name>
</gene>
<dbReference type="OrthoDB" id="4455417at2"/>
<feature type="transmembrane region" description="Helical" evidence="8">
    <location>
        <begin position="249"/>
        <end position="277"/>
    </location>
</feature>
<keyword evidence="6 8" id="KW-1133">Transmembrane helix</keyword>
<evidence type="ECO:0000256" key="2">
    <source>
        <dbReference type="ARBA" id="ARBA00007935"/>
    </source>
</evidence>